<dbReference type="GO" id="GO:0006364">
    <property type="term" value="P:rRNA processing"/>
    <property type="evidence" value="ECO:0007669"/>
    <property type="project" value="InterPro"/>
</dbReference>
<dbReference type="EC" id="5.2.1.8" evidence="6"/>
<dbReference type="AlphaFoldDB" id="A0A194S7X5"/>
<evidence type="ECO:0000313" key="9">
    <source>
        <dbReference type="Proteomes" id="UP000053890"/>
    </source>
</evidence>
<dbReference type="Pfam" id="PF13616">
    <property type="entry name" value="Rotamase_3"/>
    <property type="match status" value="1"/>
</dbReference>
<sequence length="117" mass="12900">MPRGKGKGKGAVVAEDDTKLKVANQLKLRHILCEKASKSNEALEELKKGTSFNVVAEKYSEDKARTGGNLGWMVRNGMMGCFQENAFSIPVSTCAAPIYKVIKSQHGYHIVMVEDRK</sequence>
<dbReference type="Proteomes" id="UP000053890">
    <property type="component" value="Unassembled WGS sequence"/>
</dbReference>
<dbReference type="InterPro" id="IPR000297">
    <property type="entry name" value="PPIase_PpiC"/>
</dbReference>
<organism evidence="8 9">
    <name type="scientific">Rhodotorula graminis (strain WP1)</name>
    <dbReference type="NCBI Taxonomy" id="578459"/>
    <lineage>
        <taxon>Eukaryota</taxon>
        <taxon>Fungi</taxon>
        <taxon>Dikarya</taxon>
        <taxon>Basidiomycota</taxon>
        <taxon>Pucciniomycotina</taxon>
        <taxon>Microbotryomycetes</taxon>
        <taxon>Sporidiobolales</taxon>
        <taxon>Sporidiobolaceae</taxon>
        <taxon>Rhodotorula</taxon>
    </lineage>
</organism>
<evidence type="ECO:0000256" key="1">
    <source>
        <dbReference type="ARBA" id="ARBA00000971"/>
    </source>
</evidence>
<dbReference type="RefSeq" id="XP_018272741.1">
    <property type="nucleotide sequence ID" value="XM_018418517.1"/>
</dbReference>
<dbReference type="EMBL" id="KQ474075">
    <property type="protein sequence ID" value="KPV76692.1"/>
    <property type="molecule type" value="Genomic_DNA"/>
</dbReference>
<dbReference type="GeneID" id="28978964"/>
<evidence type="ECO:0000256" key="6">
    <source>
        <dbReference type="RuleBase" id="RU363014"/>
    </source>
</evidence>
<evidence type="ECO:0000256" key="3">
    <source>
        <dbReference type="ARBA" id="ARBA00023110"/>
    </source>
</evidence>
<accession>A0A194S7X5</accession>
<comment type="catalytic activity">
    <reaction evidence="1 6">
        <text>[protein]-peptidylproline (omega=180) = [protein]-peptidylproline (omega=0)</text>
        <dbReference type="Rhea" id="RHEA:16237"/>
        <dbReference type="Rhea" id="RHEA-COMP:10747"/>
        <dbReference type="Rhea" id="RHEA-COMP:10748"/>
        <dbReference type="ChEBI" id="CHEBI:83833"/>
        <dbReference type="ChEBI" id="CHEBI:83834"/>
        <dbReference type="EC" id="5.2.1.8"/>
    </reaction>
</comment>
<evidence type="ECO:0000256" key="4">
    <source>
        <dbReference type="ARBA" id="ARBA00023235"/>
    </source>
</evidence>
<evidence type="ECO:0000313" key="8">
    <source>
        <dbReference type="EMBL" id="KPV76692.1"/>
    </source>
</evidence>
<dbReference type="GO" id="GO:0003755">
    <property type="term" value="F:peptidyl-prolyl cis-trans isomerase activity"/>
    <property type="evidence" value="ECO:0007669"/>
    <property type="project" value="UniProtKB-UniRule"/>
</dbReference>
<dbReference type="PANTHER" id="PTHR45995">
    <property type="match status" value="1"/>
</dbReference>
<keyword evidence="9" id="KW-1185">Reference proteome</keyword>
<dbReference type="Gene3D" id="3.10.50.40">
    <property type="match status" value="1"/>
</dbReference>
<dbReference type="SUPFAM" id="SSF54534">
    <property type="entry name" value="FKBP-like"/>
    <property type="match status" value="1"/>
</dbReference>
<dbReference type="GO" id="GO:0003677">
    <property type="term" value="F:DNA binding"/>
    <property type="evidence" value="ECO:0007669"/>
    <property type="project" value="InterPro"/>
</dbReference>
<keyword evidence="4 5" id="KW-0413">Isomerase</keyword>
<gene>
    <name evidence="8" type="ORF">RHOBADRAFT_64578</name>
</gene>
<dbReference type="OMA" id="NAINVRH"/>
<protein>
    <recommendedName>
        <fullName evidence="6">Peptidyl-prolyl cis-trans isomerase</fullName>
        <ecNumber evidence="6">5.2.1.8</ecNumber>
    </recommendedName>
</protein>
<reference evidence="8 9" key="1">
    <citation type="journal article" date="2015" name="Front. Microbiol.">
        <title>Genome sequence of the plant growth promoting endophytic yeast Rhodotorula graminis WP1.</title>
        <authorList>
            <person name="Firrincieli A."/>
            <person name="Otillar R."/>
            <person name="Salamov A."/>
            <person name="Schmutz J."/>
            <person name="Khan Z."/>
            <person name="Redman R.S."/>
            <person name="Fleck N.D."/>
            <person name="Lindquist E."/>
            <person name="Grigoriev I.V."/>
            <person name="Doty S.L."/>
        </authorList>
    </citation>
    <scope>NUCLEOTIDE SEQUENCE [LARGE SCALE GENOMIC DNA]</scope>
    <source>
        <strain evidence="8 9">WP1</strain>
    </source>
</reference>
<dbReference type="STRING" id="578459.A0A194S7X5"/>
<comment type="similarity">
    <text evidence="2">Belongs to the PpiC/parvulin rotamase family. PIN4 subfamily.</text>
</comment>
<name>A0A194S7X5_RHOGW</name>
<dbReference type="InterPro" id="IPR043323">
    <property type="entry name" value="PIN4"/>
</dbReference>
<feature type="domain" description="PpiC" evidence="7">
    <location>
        <begin position="23"/>
        <end position="115"/>
    </location>
</feature>
<dbReference type="PROSITE" id="PS50198">
    <property type="entry name" value="PPIC_PPIASE_2"/>
    <property type="match status" value="1"/>
</dbReference>
<keyword evidence="3 5" id="KW-0697">Rotamase</keyword>
<evidence type="ECO:0000259" key="7">
    <source>
        <dbReference type="PROSITE" id="PS50198"/>
    </source>
</evidence>
<evidence type="ECO:0000256" key="5">
    <source>
        <dbReference type="PROSITE-ProRule" id="PRU00278"/>
    </source>
</evidence>
<proteinExistence type="inferred from homology"/>
<evidence type="ECO:0000256" key="2">
    <source>
        <dbReference type="ARBA" id="ARBA00010242"/>
    </source>
</evidence>
<dbReference type="InterPro" id="IPR046357">
    <property type="entry name" value="PPIase_dom_sf"/>
</dbReference>